<protein>
    <submittedName>
        <fullName evidence="2">Uncharacterized protein</fullName>
    </submittedName>
</protein>
<reference evidence="2" key="2">
    <citation type="submission" date="2022-01" db="EMBL/GenBank/DDBJ databases">
        <authorList>
            <person name="Yamashiro T."/>
            <person name="Shiraishi A."/>
            <person name="Satake H."/>
            <person name="Nakayama K."/>
        </authorList>
    </citation>
    <scope>NUCLEOTIDE SEQUENCE</scope>
</reference>
<dbReference type="PANTHER" id="PTHR34222:SF99">
    <property type="entry name" value="PROTEIN, PUTATIVE-RELATED"/>
    <property type="match status" value="1"/>
</dbReference>
<evidence type="ECO:0000256" key="1">
    <source>
        <dbReference type="SAM" id="MobiDB-lite"/>
    </source>
</evidence>
<evidence type="ECO:0000313" key="3">
    <source>
        <dbReference type="Proteomes" id="UP001151760"/>
    </source>
</evidence>
<dbReference type="PANTHER" id="PTHR34222">
    <property type="entry name" value="GAG_PRE-INTEGRS DOMAIN-CONTAINING PROTEIN"/>
    <property type="match status" value="1"/>
</dbReference>
<organism evidence="2 3">
    <name type="scientific">Tanacetum coccineum</name>
    <dbReference type="NCBI Taxonomy" id="301880"/>
    <lineage>
        <taxon>Eukaryota</taxon>
        <taxon>Viridiplantae</taxon>
        <taxon>Streptophyta</taxon>
        <taxon>Embryophyta</taxon>
        <taxon>Tracheophyta</taxon>
        <taxon>Spermatophyta</taxon>
        <taxon>Magnoliopsida</taxon>
        <taxon>eudicotyledons</taxon>
        <taxon>Gunneridae</taxon>
        <taxon>Pentapetalae</taxon>
        <taxon>asterids</taxon>
        <taxon>campanulids</taxon>
        <taxon>Asterales</taxon>
        <taxon>Asteraceae</taxon>
        <taxon>Asteroideae</taxon>
        <taxon>Anthemideae</taxon>
        <taxon>Anthemidinae</taxon>
        <taxon>Tanacetum</taxon>
    </lineage>
</organism>
<reference evidence="2" key="1">
    <citation type="journal article" date="2022" name="Int. J. Mol. Sci.">
        <title>Draft Genome of Tanacetum Coccineum: Genomic Comparison of Closely Related Tanacetum-Family Plants.</title>
        <authorList>
            <person name="Yamashiro T."/>
            <person name="Shiraishi A."/>
            <person name="Nakayama K."/>
            <person name="Satake H."/>
        </authorList>
    </citation>
    <scope>NUCLEOTIDE SEQUENCE</scope>
</reference>
<dbReference type="Proteomes" id="UP001151760">
    <property type="component" value="Unassembled WGS sequence"/>
</dbReference>
<feature type="region of interest" description="Disordered" evidence="1">
    <location>
        <begin position="471"/>
        <end position="498"/>
    </location>
</feature>
<gene>
    <name evidence="2" type="ORF">Tco_0702219</name>
</gene>
<keyword evidence="3" id="KW-1185">Reference proteome</keyword>
<comment type="caution">
    <text evidence="2">The sequence shown here is derived from an EMBL/GenBank/DDBJ whole genome shotgun (WGS) entry which is preliminary data.</text>
</comment>
<evidence type="ECO:0000313" key="2">
    <source>
        <dbReference type="EMBL" id="GJS69378.1"/>
    </source>
</evidence>
<dbReference type="PROSITE" id="PS51257">
    <property type="entry name" value="PROKAR_LIPOPROTEIN"/>
    <property type="match status" value="1"/>
</dbReference>
<dbReference type="EMBL" id="BQNB010009858">
    <property type="protein sequence ID" value="GJS69378.1"/>
    <property type="molecule type" value="Genomic_DNA"/>
</dbReference>
<feature type="compositionally biased region" description="Polar residues" evidence="1">
    <location>
        <begin position="420"/>
        <end position="441"/>
    </location>
</feature>
<proteinExistence type="predicted"/>
<name>A0ABQ4XXB1_9ASTR</name>
<accession>A0ABQ4XXB1</accession>
<feature type="region of interest" description="Disordered" evidence="1">
    <location>
        <begin position="408"/>
        <end position="453"/>
    </location>
</feature>
<sequence length="498" mass="55705">MQEQWDRCNYVVLNWILGCVSQDVFLGQVFSKNAKTIWDELEETYSKQDASVIFNMHYKIHSLCQYGALLSEYYHKSIILTTDPIPDVRGAFATLSRDESHRSTQSHYVPKIGNGNTAFLARTNNKVNNNNNNWSGSNNQPIKLNRPNLVCTHCNMNGHIADRCFELIGYPPNFKKNTSPNKGSASNNVVSGNKDKSHTFTDDQYKRLMSLISEKSGSSSIPANIAGTNCVMSFCSSRLYNHNSNIISYKIYIGCIIDFGASQHMTYTIINRFTIVIVSKLNMTVGHPNGTKALVTHIGSLKLTNNIVIHNVLVVPGYQVSLLSVHSLSKDNKFRVVFDEDTCVIQDFVLRTQVGTGNESNRTPSSVLSGKSLYEMIFKCLKKNKDYELELKDLKSLNFFNNDLGEDLSSEPYDDRRDSNSGNSKGTYQLSHGGTENTSNANKDDGGLPNDSIPEAVICEDLESAILEDNSLSKGDNTDYQEFNNQFQNQSPVLNPDR</sequence>